<evidence type="ECO:0000256" key="5">
    <source>
        <dbReference type="ARBA" id="ARBA00023163"/>
    </source>
</evidence>
<comment type="catalytic activity">
    <reaction evidence="6 7 8">
        <text>RNA(n) + a ribonucleoside 5'-triphosphate = RNA(n+1) + diphosphate</text>
        <dbReference type="Rhea" id="RHEA:21248"/>
        <dbReference type="Rhea" id="RHEA-COMP:14527"/>
        <dbReference type="Rhea" id="RHEA-COMP:17342"/>
        <dbReference type="ChEBI" id="CHEBI:33019"/>
        <dbReference type="ChEBI" id="CHEBI:61557"/>
        <dbReference type="ChEBI" id="CHEBI:140395"/>
        <dbReference type="EC" id="2.7.7.6"/>
    </reaction>
</comment>
<dbReference type="STRING" id="673862.BABL1_gene_480"/>
<name>V6DG60_9BACT</name>
<evidence type="ECO:0000259" key="9">
    <source>
        <dbReference type="SMART" id="SM00663"/>
    </source>
</evidence>
<feature type="binding site" evidence="7">
    <location>
        <position position="879"/>
    </location>
    <ligand>
        <name>Zn(2+)</name>
        <dbReference type="ChEBI" id="CHEBI:29105"/>
        <label>2</label>
    </ligand>
</feature>
<dbReference type="CDD" id="cd01609">
    <property type="entry name" value="RNAP_beta'_N"/>
    <property type="match status" value="1"/>
</dbReference>
<feature type="binding site" evidence="7">
    <location>
        <position position="805"/>
    </location>
    <ligand>
        <name>Zn(2+)</name>
        <dbReference type="ChEBI" id="CHEBI:29105"/>
        <label>2</label>
    </ligand>
</feature>
<keyword evidence="2 7" id="KW-0808">Transferase</keyword>
<dbReference type="Gene3D" id="1.10.1790.20">
    <property type="match status" value="1"/>
</dbReference>
<feature type="binding site" evidence="7">
    <location>
        <position position="73"/>
    </location>
    <ligand>
        <name>Zn(2+)</name>
        <dbReference type="ChEBI" id="CHEBI:29105"/>
        <label>1</label>
    </ligand>
</feature>
<comment type="function">
    <text evidence="7 8">DNA-dependent RNA polymerase catalyzes the transcription of DNA into RNA using the four ribonucleoside triphosphates as substrates.</text>
</comment>
<dbReference type="InterPro" id="IPR000722">
    <property type="entry name" value="RNA_pol_asu"/>
</dbReference>
<dbReference type="GO" id="GO:0008270">
    <property type="term" value="F:zinc ion binding"/>
    <property type="evidence" value="ECO:0007669"/>
    <property type="project" value="UniProtKB-UniRule"/>
</dbReference>
<evidence type="ECO:0000256" key="2">
    <source>
        <dbReference type="ARBA" id="ARBA00022679"/>
    </source>
</evidence>
<dbReference type="HOGENOM" id="CLU_000524_3_1_7"/>
<dbReference type="InterPro" id="IPR007080">
    <property type="entry name" value="RNA_pol_Rpb1_1"/>
</dbReference>
<sequence>MSNRLLERFREYINTTQFNSIKIGLASPEKIRSLSYGEVKKIETINYRTLKPERDGLFCARIFGPVKDWECNCGKYKRMKHRGITCEKCGVEVIQSRVRRERMGHIELVAPVSHIWYLKGIPSYLSLIMDMSIKDLERVIYFDAYLVIKQGRSPYPVKTLLSSVDYENYLDIRPDDHDFVAETGAKAIKDALSDMDLHDVVKALQIEYEKTTSVAVRHKMMRRIKVFSNLIQGNLRPEWMILSVLPVLPPDLRPLVPLEGGRFASSDLNELYRRVINRNIRLQRLIEIEAPSVIIKNEKRMLQESVDALIDNGRRGQPVRGPNRRQLKSLSEMLRGKQGRFRQNLLGKRVDYSGRSVIVVDPELKIDQCGLPKIMALELFKSHVYAGLLEREYAPNLRVAKRMVEESDPEVWDVLEEIVKGYPVLLNRAPTLHRLGIQAFYPILVDGKAIKVHPLVCSAFNADFDGDQMAVHIPLSKNAKEECKNLILSSKSVLSAANGRPVSVPSQDMVLGLYYITKVRFNSKGENIVFSNILEIISAYQLGQVDLHARIKLRLNSKDIVETTVGRVLLYDALPEGSELNWVNKVMTKGDLGKLLERVYYRFGPEETVKCLDKIKKLGFYNSTMAGVSFAIHNLIVPDNKDTIVSKAEKEVQKVEQLYKDGVITNGERYNKVISIWNQANIDVASQMTKEMVAQDKEAYLNEDKQFKPFNSIYMMLESGAKGTKDQVKQLSGMRGLMAKPSGEIMETPVKNNFKHGLSVFEYFISTHGARKGQADTALKTANSGYLTRRLVDVAQDVVVSMQDCKTLGYVELEDLKEAGDVLYSLSQRSYGRVVAQDIKDPITGEIILKQGETVGRDDIAKINDSAVSKILVRSPLVCQAKRGICALCYGYDLSKAEIADVGATVGIIAAQSIGEPGTQLTMRTFHVGGTANVSEQSYYVAKYDGTVKLRNLRAIENKDGQTIVLSRKAKLVILADDGRELQRNELEYGSILLVQDGQKVKVGTRLAEWDVNSKVILTERTGRIKFIDLIENVTIQERFDEATNKSSKFILEHKGDRYQPAIAIESDQGEELALYYLPVNAYLMVNNRQKVNVGDILVKTPREASRTKDITGGLPKIAELFEARMPKEPAILADIDGEIAFGGLQSGRRKISIINADESHDYFIPRSKQLNVANGDKVNAGDKLTTGTPVLHDILKILGSEYLQKYLLDQIQEIYRLQGIDINDRHIELIVRQMLRKVRVVDPGDTDFLIGDRVDKIHFKTVNEALITEGKKPAIGKPILMGITLSSLGTESFISSASFQETTRILAEAAISGQVDHLYGLKENVIIGKLIPAGTGIKSFRKKYLEKDNQLQY</sequence>
<dbReference type="GO" id="GO:0006351">
    <property type="term" value="P:DNA-templated transcription"/>
    <property type="evidence" value="ECO:0007669"/>
    <property type="project" value="UniProtKB-UniRule"/>
</dbReference>
<dbReference type="InterPro" id="IPR012754">
    <property type="entry name" value="DNA-dir_RpoC_beta_prime_bact"/>
</dbReference>
<evidence type="ECO:0000313" key="11">
    <source>
        <dbReference type="Proteomes" id="UP000018769"/>
    </source>
</evidence>
<dbReference type="Gene3D" id="1.10.274.100">
    <property type="entry name" value="RNA polymerase Rpb1, domain 3"/>
    <property type="match status" value="2"/>
</dbReference>
<feature type="binding site" evidence="7">
    <location>
        <position position="86"/>
    </location>
    <ligand>
        <name>Zn(2+)</name>
        <dbReference type="ChEBI" id="CHEBI:29105"/>
        <label>1</label>
    </ligand>
</feature>
<dbReference type="Gene3D" id="1.10.150.390">
    <property type="match status" value="1"/>
</dbReference>
<evidence type="ECO:0000256" key="4">
    <source>
        <dbReference type="ARBA" id="ARBA00022723"/>
    </source>
</evidence>
<evidence type="ECO:0000256" key="1">
    <source>
        <dbReference type="ARBA" id="ARBA00022478"/>
    </source>
</evidence>
<feature type="binding site" evidence="7">
    <location>
        <position position="467"/>
    </location>
    <ligand>
        <name>Mg(2+)</name>
        <dbReference type="ChEBI" id="CHEBI:18420"/>
    </ligand>
</feature>
<dbReference type="HAMAP" id="MF_01322">
    <property type="entry name" value="RNApol_bact_RpoC"/>
    <property type="match status" value="1"/>
</dbReference>
<dbReference type="SUPFAM" id="SSF64484">
    <property type="entry name" value="beta and beta-prime subunits of DNA dependent RNA-polymerase"/>
    <property type="match status" value="1"/>
</dbReference>
<proteinExistence type="inferred from homology"/>
<feature type="binding site" evidence="7">
    <location>
        <position position="889"/>
    </location>
    <ligand>
        <name>Zn(2+)</name>
        <dbReference type="ChEBI" id="CHEBI:29105"/>
        <label>2</label>
    </ligand>
</feature>
<dbReference type="InterPro" id="IPR006592">
    <property type="entry name" value="RNA_pol_N"/>
</dbReference>
<dbReference type="Gene3D" id="2.40.50.100">
    <property type="match status" value="3"/>
</dbReference>
<reference evidence="10 11" key="1">
    <citation type="journal article" date="2015" name="Biol. Direct">
        <title>Babela massiliensis, a representative of a widespread bacterial phylum with unusual adaptations to parasitism in amoebae.</title>
        <authorList>
            <person name="Pagnier I."/>
            <person name="Yutin N."/>
            <person name="Croce O."/>
            <person name="Makarova K.S."/>
            <person name="Wolf Y.I."/>
            <person name="Benamar S."/>
            <person name="Raoult D."/>
            <person name="Koonin E.V."/>
            <person name="La Scola B."/>
        </authorList>
    </citation>
    <scope>NUCLEOTIDE SEQUENCE [LARGE SCALE GENOMIC DNA]</scope>
    <source>
        <strain evidence="11">BABL1</strain>
    </source>
</reference>
<dbReference type="InterPro" id="IPR038120">
    <property type="entry name" value="Rpb1_funnel_sf"/>
</dbReference>
<keyword evidence="1 7" id="KW-0240">DNA-directed RNA polymerase</keyword>
<dbReference type="SMART" id="SM00663">
    <property type="entry name" value="RPOLA_N"/>
    <property type="match status" value="1"/>
</dbReference>
<dbReference type="GO" id="GO:0000287">
    <property type="term" value="F:magnesium ion binding"/>
    <property type="evidence" value="ECO:0007669"/>
    <property type="project" value="UniProtKB-UniRule"/>
</dbReference>
<keyword evidence="7" id="KW-0862">Zinc</keyword>
<evidence type="ECO:0000256" key="8">
    <source>
        <dbReference type="RuleBase" id="RU004279"/>
    </source>
</evidence>
<dbReference type="PANTHER" id="PTHR19376">
    <property type="entry name" value="DNA-DIRECTED RNA POLYMERASE"/>
    <property type="match status" value="1"/>
</dbReference>
<evidence type="ECO:0000313" key="10">
    <source>
        <dbReference type="EMBL" id="CDK30539.1"/>
    </source>
</evidence>
<dbReference type="InterPro" id="IPR044893">
    <property type="entry name" value="RNA_pol_Rpb1_clamp_domain"/>
</dbReference>
<keyword evidence="11" id="KW-1185">Reference proteome</keyword>
<dbReference type="KEGG" id="dpb:BABL1_gene_480"/>
<dbReference type="Gene3D" id="2.40.40.20">
    <property type="match status" value="1"/>
</dbReference>
<gene>
    <name evidence="7 10" type="primary">rpoC</name>
    <name evidence="10" type="ORF">BABL1_gene_480</name>
</gene>
<evidence type="ECO:0000256" key="7">
    <source>
        <dbReference type="HAMAP-Rule" id="MF_01322"/>
    </source>
</evidence>
<feature type="binding site" evidence="7">
    <location>
        <position position="89"/>
    </location>
    <ligand>
        <name>Zn(2+)</name>
        <dbReference type="ChEBI" id="CHEBI:29105"/>
        <label>1</label>
    </ligand>
</feature>
<accession>V6DG60</accession>
<feature type="binding site" evidence="7">
    <location>
        <position position="463"/>
    </location>
    <ligand>
        <name>Mg(2+)</name>
        <dbReference type="ChEBI" id="CHEBI:18420"/>
    </ligand>
</feature>
<evidence type="ECO:0000256" key="6">
    <source>
        <dbReference type="ARBA" id="ARBA00048552"/>
    </source>
</evidence>
<comment type="cofactor">
    <cofactor evidence="7">
        <name>Zn(2+)</name>
        <dbReference type="ChEBI" id="CHEBI:29105"/>
    </cofactor>
    <text evidence="7">Binds 2 Zn(2+) ions per subunit.</text>
</comment>
<organism evidence="10 11">
    <name type="scientific">Candidatus Babela massiliensis</name>
    <dbReference type="NCBI Taxonomy" id="673862"/>
    <lineage>
        <taxon>Bacteria</taxon>
        <taxon>Candidatus Babelota</taxon>
        <taxon>Candidatus Babeliae</taxon>
        <taxon>Candidatus Babeliales</taxon>
        <taxon>Candidatus Babeliaceae</taxon>
        <taxon>Candidatus Babela</taxon>
    </lineage>
</organism>
<dbReference type="eggNOG" id="COG0086">
    <property type="taxonomic scope" value="Bacteria"/>
</dbReference>
<dbReference type="EMBL" id="HG793133">
    <property type="protein sequence ID" value="CDK30539.1"/>
    <property type="molecule type" value="Genomic_DNA"/>
</dbReference>
<feature type="domain" description="RNA polymerase N-terminal" evidence="9">
    <location>
        <begin position="238"/>
        <end position="517"/>
    </location>
</feature>
<dbReference type="Pfam" id="PF05000">
    <property type="entry name" value="RNA_pol_Rpb1_4"/>
    <property type="match status" value="1"/>
</dbReference>
<keyword evidence="3 7" id="KW-0548">Nucleotidyltransferase</keyword>
<comment type="cofactor">
    <cofactor evidence="7">
        <name>Mg(2+)</name>
        <dbReference type="ChEBI" id="CHEBI:18420"/>
    </cofactor>
    <text evidence="7">Binds 1 Mg(2+) ion per subunit.</text>
</comment>
<dbReference type="Proteomes" id="UP000018769">
    <property type="component" value="Chromosome I"/>
</dbReference>
<comment type="subunit">
    <text evidence="7">The RNAP catalytic core consists of 2 alpha, 1 beta, 1 beta' and 1 omega subunit. When a sigma factor is associated with the core the holoenzyme is formed, which can initiate transcription.</text>
</comment>
<feature type="binding site" evidence="7">
    <location>
        <position position="71"/>
    </location>
    <ligand>
        <name>Zn(2+)</name>
        <dbReference type="ChEBI" id="CHEBI:29105"/>
        <label>1</label>
    </ligand>
</feature>
<dbReference type="Pfam" id="PF04983">
    <property type="entry name" value="RNA_pol_Rpb1_3"/>
    <property type="match status" value="1"/>
</dbReference>
<feature type="binding site" evidence="7">
    <location>
        <position position="465"/>
    </location>
    <ligand>
        <name>Mg(2+)</name>
        <dbReference type="ChEBI" id="CHEBI:18420"/>
    </ligand>
</feature>
<dbReference type="InterPro" id="IPR007083">
    <property type="entry name" value="RNA_pol_Rpb1_4"/>
</dbReference>
<dbReference type="Gene3D" id="1.10.132.30">
    <property type="match status" value="1"/>
</dbReference>
<dbReference type="GO" id="GO:0000428">
    <property type="term" value="C:DNA-directed RNA polymerase complex"/>
    <property type="evidence" value="ECO:0007669"/>
    <property type="project" value="UniProtKB-KW"/>
</dbReference>
<comment type="similarity">
    <text evidence="7 8">Belongs to the RNA polymerase beta' chain family.</text>
</comment>
<dbReference type="Gene3D" id="4.10.860.120">
    <property type="entry name" value="RNA polymerase II, clamp domain"/>
    <property type="match status" value="1"/>
</dbReference>
<dbReference type="GO" id="GO:0003677">
    <property type="term" value="F:DNA binding"/>
    <property type="evidence" value="ECO:0007669"/>
    <property type="project" value="UniProtKB-UniRule"/>
</dbReference>
<dbReference type="PANTHER" id="PTHR19376:SF54">
    <property type="entry name" value="DNA-DIRECTED RNA POLYMERASE SUBUNIT BETA"/>
    <property type="match status" value="1"/>
</dbReference>
<protein>
    <recommendedName>
        <fullName evidence="7">DNA-directed RNA polymerase subunit beta'</fullName>
        <shortName evidence="7">RNAP subunit beta'</shortName>
        <ecNumber evidence="7">2.7.7.6</ecNumber>
    </recommendedName>
    <alternativeName>
        <fullName evidence="7">RNA polymerase subunit beta'</fullName>
    </alternativeName>
    <alternativeName>
        <fullName evidence="7">Transcriptase subunit beta'</fullName>
    </alternativeName>
</protein>
<dbReference type="GO" id="GO:0003899">
    <property type="term" value="F:DNA-directed RNA polymerase activity"/>
    <property type="evidence" value="ECO:0007669"/>
    <property type="project" value="UniProtKB-UniRule"/>
</dbReference>
<evidence type="ECO:0000256" key="3">
    <source>
        <dbReference type="ARBA" id="ARBA00022695"/>
    </source>
</evidence>
<dbReference type="Gene3D" id="1.10.40.90">
    <property type="match status" value="1"/>
</dbReference>
<keyword evidence="7" id="KW-0460">Magnesium</keyword>
<dbReference type="CDD" id="cd02655">
    <property type="entry name" value="RNAP_beta'_C"/>
    <property type="match status" value="1"/>
</dbReference>
<dbReference type="InterPro" id="IPR042102">
    <property type="entry name" value="RNA_pol_Rpb1_3_sf"/>
</dbReference>
<keyword evidence="5 7" id="KW-0804">Transcription</keyword>
<dbReference type="Pfam" id="PF00623">
    <property type="entry name" value="RNA_pol_Rpb1_2"/>
    <property type="match status" value="2"/>
</dbReference>
<dbReference type="EC" id="2.7.7.6" evidence="7"/>
<dbReference type="PATRIC" id="fig|673862.3.peg.425"/>
<dbReference type="Pfam" id="PF04998">
    <property type="entry name" value="RNA_pol_Rpb1_5"/>
    <property type="match status" value="1"/>
</dbReference>
<keyword evidence="4 7" id="KW-0479">Metal-binding</keyword>
<feature type="binding site" evidence="7">
    <location>
        <position position="886"/>
    </location>
    <ligand>
        <name>Zn(2+)</name>
        <dbReference type="ChEBI" id="CHEBI:29105"/>
        <label>2</label>
    </ligand>
</feature>
<dbReference type="NCBIfam" id="TIGR02386">
    <property type="entry name" value="rpoC_TIGR"/>
    <property type="match status" value="1"/>
</dbReference>
<dbReference type="InterPro" id="IPR045867">
    <property type="entry name" value="DNA-dir_RpoC_beta_prime"/>
</dbReference>
<dbReference type="Pfam" id="PF04997">
    <property type="entry name" value="RNA_pol_Rpb1_1"/>
    <property type="match status" value="1"/>
</dbReference>
<dbReference type="OrthoDB" id="9815296at2"/>
<dbReference type="InterPro" id="IPR007066">
    <property type="entry name" value="RNA_pol_Rpb1_3"/>
</dbReference>
<dbReference type="InterPro" id="IPR007081">
    <property type="entry name" value="RNA_pol_Rpb1_5"/>
</dbReference>